<dbReference type="Proteomes" id="UP000831195">
    <property type="component" value="Segment"/>
</dbReference>
<keyword evidence="2" id="KW-1185">Reference proteome</keyword>
<gene>
    <name evidence="1" type="ORF">CcNV_041</name>
</gene>
<name>A0AAE8Y4U9_9VIRU</name>
<reference evidence="1" key="1">
    <citation type="journal article" date="2021" name="Viruses">
        <title>Identification and Full Characterisation of Two Novel Crustacean Infecting Members of the Family Nudiviridae Provides Support for Two Subfamilies.</title>
        <authorList>
            <person name="Bateman K.S."/>
            <person name="Kerr R."/>
            <person name="Stentiford G.D."/>
            <person name="Bean T.P."/>
            <person name="Hooper C."/>
            <person name="Van Eynde B."/>
            <person name="Delbare D."/>
            <person name="Bojko J."/>
            <person name="Christiaens O."/>
            <person name="Taning C.N.T."/>
            <person name="Smagghe G."/>
            <person name="van Oers M.M."/>
            <person name="van Aerle R."/>
        </authorList>
    </citation>
    <scope>NUCLEOTIDE SEQUENCE</scope>
    <source>
        <strain evidence="1">AN1</strain>
    </source>
</reference>
<organism evidence="1 2">
    <name type="scientific">Crangon crangon nudivirus</name>
    <dbReference type="NCBI Taxonomy" id="2880838"/>
    <lineage>
        <taxon>Viruses</taxon>
        <taxon>Viruses incertae sedis</taxon>
        <taxon>Naldaviricetes</taxon>
        <taxon>Lefavirales</taxon>
        <taxon>Nudiviridae</taxon>
        <taxon>Gammanudivirus</taxon>
        <taxon>Gammanudivirus cracrangonis</taxon>
    </lineage>
</organism>
<proteinExistence type="predicted"/>
<dbReference type="EMBL" id="MZ311577">
    <property type="protein sequence ID" value="UBZ25525.1"/>
    <property type="molecule type" value="Genomic_DNA"/>
</dbReference>
<sequence>MYIYKTSFQVRHINEVSYSKVLLPKDREVETTVIDIASIILDCDLSIRDYWNNVEDIPRSGIRLCNIYIIVSEYLSHDTLKGVVVKLHDRFKGDVVLPSEPIPISPYYHIDTINEALLKYTDLTLRFNSYTTESYTITHMGALPNHINSQDDCIHYRHLEDLYGLGICHGIVNKDRSVDIYNAYKLTNIPTVYILQPEWDIIRPSIAIQSFLELDLWLLSRGSTLIGGNPENRGMVRSSIVSMADINIRLLTEKFNSMGFYDIELKPNCMYATDKVRQLFLCCGQLEERDFGQFTTSMKYLQFKDKGAC</sequence>
<evidence type="ECO:0000313" key="1">
    <source>
        <dbReference type="EMBL" id="UBZ25525.1"/>
    </source>
</evidence>
<protein>
    <submittedName>
        <fullName evidence="1">Uncharacterized protein</fullName>
    </submittedName>
</protein>
<evidence type="ECO:0000313" key="2">
    <source>
        <dbReference type="Proteomes" id="UP000831195"/>
    </source>
</evidence>
<accession>A0AAE8Y4U9</accession>